<reference evidence="1" key="1">
    <citation type="submission" date="2020-05" db="EMBL/GenBank/DDBJ databases">
        <title>Large-scale comparative analyses of tick genomes elucidate their genetic diversity and vector capacities.</title>
        <authorList>
            <person name="Jia N."/>
            <person name="Wang J."/>
            <person name="Shi W."/>
            <person name="Du L."/>
            <person name="Sun Y."/>
            <person name="Zhan W."/>
            <person name="Jiang J."/>
            <person name="Wang Q."/>
            <person name="Zhang B."/>
            <person name="Ji P."/>
            <person name="Sakyi L.B."/>
            <person name="Cui X."/>
            <person name="Yuan T."/>
            <person name="Jiang B."/>
            <person name="Yang W."/>
            <person name="Lam T.T.-Y."/>
            <person name="Chang Q."/>
            <person name="Ding S."/>
            <person name="Wang X."/>
            <person name="Zhu J."/>
            <person name="Ruan X."/>
            <person name="Zhao L."/>
            <person name="Wei J."/>
            <person name="Que T."/>
            <person name="Du C."/>
            <person name="Cheng J."/>
            <person name="Dai P."/>
            <person name="Han X."/>
            <person name="Huang E."/>
            <person name="Gao Y."/>
            <person name="Liu J."/>
            <person name="Shao H."/>
            <person name="Ye R."/>
            <person name="Li L."/>
            <person name="Wei W."/>
            <person name="Wang X."/>
            <person name="Wang C."/>
            <person name="Yang T."/>
            <person name="Huo Q."/>
            <person name="Li W."/>
            <person name="Guo W."/>
            <person name="Chen H."/>
            <person name="Zhou L."/>
            <person name="Ni X."/>
            <person name="Tian J."/>
            <person name="Zhou Y."/>
            <person name="Sheng Y."/>
            <person name="Liu T."/>
            <person name="Pan Y."/>
            <person name="Xia L."/>
            <person name="Li J."/>
            <person name="Zhao F."/>
            <person name="Cao W."/>
        </authorList>
    </citation>
    <scope>NUCLEOTIDE SEQUENCE</scope>
    <source>
        <strain evidence="1">Dsil-2018</strain>
    </source>
</reference>
<dbReference type="EMBL" id="CM023478">
    <property type="protein sequence ID" value="KAH7933632.1"/>
    <property type="molecule type" value="Genomic_DNA"/>
</dbReference>
<organism evidence="1 2">
    <name type="scientific">Dermacentor silvarum</name>
    <name type="common">Tick</name>
    <dbReference type="NCBI Taxonomy" id="543639"/>
    <lineage>
        <taxon>Eukaryota</taxon>
        <taxon>Metazoa</taxon>
        <taxon>Ecdysozoa</taxon>
        <taxon>Arthropoda</taxon>
        <taxon>Chelicerata</taxon>
        <taxon>Arachnida</taxon>
        <taxon>Acari</taxon>
        <taxon>Parasitiformes</taxon>
        <taxon>Ixodida</taxon>
        <taxon>Ixodoidea</taxon>
        <taxon>Ixodidae</taxon>
        <taxon>Rhipicephalinae</taxon>
        <taxon>Dermacentor</taxon>
    </lineage>
</organism>
<name>A0ACB8C450_DERSI</name>
<sequence length="197" mass="21231">METVSAVPESPVKLDTTNGKCSSDEKCGGANGGSDDREGSDPKKEELPSPPATKLKGGKRKRRSNGDAAGGSQPTLIALFSQMAKRLKNENKKPAVAEASYTRCSDCRQVLDAAELRRFEGDPAGAVDEFSALTDPRLSVFDNEAAVEDGGVDVMDTPQHKLTQFAVYDRHTHLCPIDAGLIERDVELYFSGYVKPI</sequence>
<comment type="caution">
    <text evidence="1">The sequence shown here is derived from an EMBL/GenBank/DDBJ whole genome shotgun (WGS) entry which is preliminary data.</text>
</comment>
<dbReference type="Proteomes" id="UP000821865">
    <property type="component" value="Chromosome 9"/>
</dbReference>
<keyword evidence="2" id="KW-1185">Reference proteome</keyword>
<accession>A0ACB8C450</accession>
<proteinExistence type="predicted"/>
<evidence type="ECO:0000313" key="2">
    <source>
        <dbReference type="Proteomes" id="UP000821865"/>
    </source>
</evidence>
<protein>
    <submittedName>
        <fullName evidence="1">Uncharacterized protein</fullName>
    </submittedName>
</protein>
<gene>
    <name evidence="1" type="ORF">HPB49_014488</name>
</gene>
<evidence type="ECO:0000313" key="1">
    <source>
        <dbReference type="EMBL" id="KAH7933632.1"/>
    </source>
</evidence>